<evidence type="ECO:0000256" key="3">
    <source>
        <dbReference type="ARBA" id="ARBA00020822"/>
    </source>
</evidence>
<keyword evidence="6" id="KW-0472">Membrane</keyword>
<dbReference type="EMBL" id="KV454001">
    <property type="protein sequence ID" value="ODQ48671.1"/>
    <property type="molecule type" value="Genomic_DNA"/>
</dbReference>
<evidence type="ECO:0000256" key="6">
    <source>
        <dbReference type="ARBA" id="ARBA00023136"/>
    </source>
</evidence>
<dbReference type="GeneID" id="30176957"/>
<evidence type="ECO:0000313" key="8">
    <source>
        <dbReference type="Proteomes" id="UP000094455"/>
    </source>
</evidence>
<reference evidence="7 8" key="1">
    <citation type="journal article" date="2016" name="Proc. Natl. Acad. Sci. U.S.A.">
        <title>Comparative genomics of biotechnologically important yeasts.</title>
        <authorList>
            <person name="Riley R."/>
            <person name="Haridas S."/>
            <person name="Wolfe K.H."/>
            <person name="Lopes M.R."/>
            <person name="Hittinger C.T."/>
            <person name="Goeker M."/>
            <person name="Salamov A.A."/>
            <person name="Wisecaver J.H."/>
            <person name="Long T.M."/>
            <person name="Calvey C.H."/>
            <person name="Aerts A.L."/>
            <person name="Barry K.W."/>
            <person name="Choi C."/>
            <person name="Clum A."/>
            <person name="Coughlan A.Y."/>
            <person name="Deshpande S."/>
            <person name="Douglass A.P."/>
            <person name="Hanson S.J."/>
            <person name="Klenk H.-P."/>
            <person name="LaButti K.M."/>
            <person name="Lapidus A."/>
            <person name="Lindquist E.A."/>
            <person name="Lipzen A.M."/>
            <person name="Meier-Kolthoff J.P."/>
            <person name="Ohm R.A."/>
            <person name="Otillar R.P."/>
            <person name="Pangilinan J.L."/>
            <person name="Peng Y."/>
            <person name="Rokas A."/>
            <person name="Rosa C.A."/>
            <person name="Scheuner C."/>
            <person name="Sibirny A.A."/>
            <person name="Slot J.C."/>
            <person name="Stielow J.B."/>
            <person name="Sun H."/>
            <person name="Kurtzman C.P."/>
            <person name="Blackwell M."/>
            <person name="Grigoriev I.V."/>
            <person name="Jeffries T.W."/>
        </authorList>
    </citation>
    <scope>NUCLEOTIDE SEQUENCE [LARGE SCALE GENOMIC DNA]</scope>
    <source>
        <strain evidence="7 8">NRRL Y-2026</strain>
    </source>
</reference>
<dbReference type="PANTHER" id="PTHR13116:SF5">
    <property type="entry name" value="ER MEMBRANE PROTEIN COMPLEX SUBUNIT 3"/>
    <property type="match status" value="1"/>
</dbReference>
<keyword evidence="4" id="KW-0812">Transmembrane</keyword>
<evidence type="ECO:0000256" key="1">
    <source>
        <dbReference type="ARBA" id="ARBA00004141"/>
    </source>
</evidence>
<name>A0A1E3NRH2_9ASCO</name>
<dbReference type="SMART" id="SM01415">
    <property type="entry name" value="DUF106"/>
    <property type="match status" value="1"/>
</dbReference>
<dbReference type="STRING" id="763406.A0A1E3NRH2"/>
<proteinExistence type="inferred from homology"/>
<evidence type="ECO:0000256" key="2">
    <source>
        <dbReference type="ARBA" id="ARBA00005376"/>
    </source>
</evidence>
<dbReference type="AlphaFoldDB" id="A0A1E3NRH2"/>
<comment type="similarity">
    <text evidence="2">Belongs to the EMC3 family.</text>
</comment>
<gene>
    <name evidence="7" type="ORF">PICMEDRAFT_14205</name>
</gene>
<dbReference type="InterPro" id="IPR008568">
    <property type="entry name" value="EMC3"/>
</dbReference>
<organism evidence="7 8">
    <name type="scientific">Pichia membranifaciens NRRL Y-2026</name>
    <dbReference type="NCBI Taxonomy" id="763406"/>
    <lineage>
        <taxon>Eukaryota</taxon>
        <taxon>Fungi</taxon>
        <taxon>Dikarya</taxon>
        <taxon>Ascomycota</taxon>
        <taxon>Saccharomycotina</taxon>
        <taxon>Pichiomycetes</taxon>
        <taxon>Pichiales</taxon>
        <taxon>Pichiaceae</taxon>
        <taxon>Pichia</taxon>
    </lineage>
</organism>
<accession>A0A1E3NRH2</accession>
<dbReference type="RefSeq" id="XP_019019784.1">
    <property type="nucleotide sequence ID" value="XM_019160270.1"/>
</dbReference>
<evidence type="ECO:0000256" key="4">
    <source>
        <dbReference type="ARBA" id="ARBA00022692"/>
    </source>
</evidence>
<dbReference type="InterPro" id="IPR002809">
    <property type="entry name" value="EMC3/TMCO1"/>
</dbReference>
<sequence>MAKVREQQHLQRCSMTGQNGWTSLSNSEWEARKVNVFDQYGKNINLNTVLEKPIEDENKSKSNNPAMTNPFAQAGLNESLWEGMKGNLLNYLPQPILMFYMSYLFRGYIALKLPFTLTANFKPMFQSSIMTSDLDVSYVTGISWYFVNLLGVESLSKVFGSYFGMPTFFMRPEEIVLENVTLILSSGGAQSQPQQSQQPSFGQPKAEEIFKKQSKEIRIINFKSCLTNVEERFLKKFDN</sequence>
<evidence type="ECO:0000256" key="5">
    <source>
        <dbReference type="ARBA" id="ARBA00022989"/>
    </source>
</evidence>
<keyword evidence="5" id="KW-1133">Transmembrane helix</keyword>
<comment type="subcellular location">
    <subcellularLocation>
        <location evidence="1">Membrane</location>
        <topology evidence="1">Multi-pass membrane protein</topology>
    </subcellularLocation>
</comment>
<dbReference type="Pfam" id="PF01956">
    <property type="entry name" value="EMC3_TMCO1"/>
    <property type="match status" value="1"/>
</dbReference>
<dbReference type="GO" id="GO:0072546">
    <property type="term" value="C:EMC complex"/>
    <property type="evidence" value="ECO:0007669"/>
    <property type="project" value="TreeGrafter"/>
</dbReference>
<dbReference type="PANTHER" id="PTHR13116">
    <property type="entry name" value="ER MEMBRANE PROTEIN COMPLEX SUBUNIT 3"/>
    <property type="match status" value="1"/>
</dbReference>
<keyword evidence="8" id="KW-1185">Reference proteome</keyword>
<evidence type="ECO:0000313" key="7">
    <source>
        <dbReference type="EMBL" id="ODQ48671.1"/>
    </source>
</evidence>
<dbReference type="GO" id="GO:0034975">
    <property type="term" value="P:protein folding in endoplasmic reticulum"/>
    <property type="evidence" value="ECO:0007669"/>
    <property type="project" value="TreeGrafter"/>
</dbReference>
<dbReference type="Proteomes" id="UP000094455">
    <property type="component" value="Unassembled WGS sequence"/>
</dbReference>
<protein>
    <recommendedName>
        <fullName evidence="3">ER membrane protein complex subunit 3</fullName>
    </recommendedName>
</protein>
<dbReference type="OrthoDB" id="6745403at2759"/>